<evidence type="ECO:0000313" key="2">
    <source>
        <dbReference type="Proteomes" id="UP000077355"/>
    </source>
</evidence>
<evidence type="ECO:0008006" key="3">
    <source>
        <dbReference type="Google" id="ProtNLM"/>
    </source>
</evidence>
<dbReference type="RefSeq" id="WP_068652951.1">
    <property type="nucleotide sequence ID" value="NZ_CP043611.1"/>
</dbReference>
<dbReference type="OrthoDB" id="2990381at2"/>
<protein>
    <recommendedName>
        <fullName evidence="3">DUF1292 domain-containing protein</fullName>
    </recommendedName>
</protein>
<proteinExistence type="predicted"/>
<accession>A0A162LWF4</accession>
<keyword evidence="2" id="KW-1185">Reference proteome</keyword>
<organism evidence="1 2">
    <name type="scientific">Paenibacillus antarcticus</name>
    <dbReference type="NCBI Taxonomy" id="253703"/>
    <lineage>
        <taxon>Bacteria</taxon>
        <taxon>Bacillati</taxon>
        <taxon>Bacillota</taxon>
        <taxon>Bacilli</taxon>
        <taxon>Bacillales</taxon>
        <taxon>Paenibacillaceae</taxon>
        <taxon>Paenibacillus</taxon>
    </lineage>
</organism>
<dbReference type="EMBL" id="LVJI01000053">
    <property type="protein sequence ID" value="OAB40747.1"/>
    <property type="molecule type" value="Genomic_DNA"/>
</dbReference>
<dbReference type="InterPro" id="IPR009711">
    <property type="entry name" value="UPF0473"/>
</dbReference>
<evidence type="ECO:0000313" key="1">
    <source>
        <dbReference type="EMBL" id="OAB40747.1"/>
    </source>
</evidence>
<sequence>MTEISSSQVEWSNRLKEAFGPTVELEDEDGTTSVYDLTAEFVVGDQSYAVLLRVDDDSDEYDILKIITSAEGNLELVTIDDDEEWENIAELYDELTFPQDNDI</sequence>
<comment type="caution">
    <text evidence="1">The sequence shown here is derived from an EMBL/GenBank/DDBJ whole genome shotgun (WGS) entry which is preliminary data.</text>
</comment>
<dbReference type="AlphaFoldDB" id="A0A162LWF4"/>
<reference evidence="1 2" key="1">
    <citation type="submission" date="2016-03" db="EMBL/GenBank/DDBJ databases">
        <title>Draft genome sequence of Paenibacillus antarcticus CECT 5836.</title>
        <authorList>
            <person name="Shin S.-K."/>
            <person name="Yi H."/>
        </authorList>
    </citation>
    <scope>NUCLEOTIDE SEQUENCE [LARGE SCALE GENOMIC DNA]</scope>
    <source>
        <strain evidence="1 2">CECT 5836</strain>
    </source>
</reference>
<name>A0A162LWF4_9BACL</name>
<gene>
    <name evidence="1" type="ORF">PBAT_22750</name>
</gene>
<dbReference type="Proteomes" id="UP000077355">
    <property type="component" value="Unassembled WGS sequence"/>
</dbReference>
<dbReference type="Pfam" id="PF06949">
    <property type="entry name" value="DUF1292"/>
    <property type="match status" value="1"/>
</dbReference>